<evidence type="ECO:0000259" key="7">
    <source>
        <dbReference type="Pfam" id="PF12708"/>
    </source>
</evidence>
<dbReference type="InterPro" id="IPR024535">
    <property type="entry name" value="RHGA/B-epi-like_pectate_lyase"/>
</dbReference>
<reference evidence="8 9" key="1">
    <citation type="submission" date="2017-11" db="EMBL/GenBank/DDBJ databases">
        <authorList>
            <person name="Han C.G."/>
        </authorList>
    </citation>
    <scope>NUCLEOTIDE SEQUENCE [LARGE SCALE GENOMIC DNA]</scope>
</reference>
<keyword evidence="9" id="KW-1185">Reference proteome</keyword>
<evidence type="ECO:0000256" key="1">
    <source>
        <dbReference type="ARBA" id="ARBA00004328"/>
    </source>
</evidence>
<keyword evidence="6" id="KW-1238">Degradation of host capsule during virus entry</keyword>
<protein>
    <recommendedName>
        <fullName evidence="7">Rhamnogalacturonase A/B/Epimerase-like pectate lyase domain-containing protein</fullName>
    </recommendedName>
</protein>
<evidence type="ECO:0000313" key="8">
    <source>
        <dbReference type="EMBL" id="AUG87655.1"/>
    </source>
</evidence>
<evidence type="ECO:0000256" key="6">
    <source>
        <dbReference type="ARBA" id="ARBA00035731"/>
    </source>
</evidence>
<dbReference type="InterPro" id="IPR011050">
    <property type="entry name" value="Pectin_lyase_fold/virulence"/>
</dbReference>
<organism evidence="8 9">
    <name type="scientific">Vibrio phage VEN</name>
    <dbReference type="NCBI Taxonomy" id="2059879"/>
    <lineage>
        <taxon>Viruses</taxon>
        <taxon>Duplodnaviria</taxon>
        <taxon>Heunggongvirae</taxon>
        <taxon>Uroviricota</taxon>
        <taxon>Caudoviricetes</taxon>
        <taxon>Autographivirales</taxon>
        <taxon>Autosignataviridae</taxon>
        <taxon>Colwellvirinae</taxon>
        <taxon>Trungvirus</taxon>
        <taxon>Trungvirus VEN</taxon>
    </lineage>
</organism>
<dbReference type="Gene3D" id="2.160.20.10">
    <property type="entry name" value="Single-stranded right-handed beta-helix, Pectin lyase-like"/>
    <property type="match status" value="1"/>
</dbReference>
<dbReference type="GO" id="GO:0098015">
    <property type="term" value="C:virus tail"/>
    <property type="evidence" value="ECO:0007669"/>
    <property type="project" value="UniProtKB-KW"/>
</dbReference>
<feature type="domain" description="Rhamnogalacturonase A/B/Epimerase-like pectate lyase" evidence="7">
    <location>
        <begin position="48"/>
        <end position="98"/>
    </location>
</feature>
<dbReference type="SUPFAM" id="SSF51126">
    <property type="entry name" value="Pectin lyase-like"/>
    <property type="match status" value="1"/>
</dbReference>
<dbReference type="KEGG" id="vg:54987107"/>
<dbReference type="EMBL" id="MG545917">
    <property type="protein sequence ID" value="AUG87655.1"/>
    <property type="molecule type" value="Genomic_DNA"/>
</dbReference>
<keyword evidence="3" id="KW-1227">Viral tail protein</keyword>
<evidence type="ECO:0000313" key="9">
    <source>
        <dbReference type="Proteomes" id="UP000241061"/>
    </source>
</evidence>
<accession>A0A2H5BMZ1</accession>
<dbReference type="Pfam" id="PF12708">
    <property type="entry name" value="Pect-lyase_RHGA_epim"/>
    <property type="match status" value="1"/>
</dbReference>
<dbReference type="RefSeq" id="YP_009796716.1">
    <property type="nucleotide sequence ID" value="NC_047903.1"/>
</dbReference>
<evidence type="ECO:0000256" key="5">
    <source>
        <dbReference type="ARBA" id="ARBA00023296"/>
    </source>
</evidence>
<dbReference type="Proteomes" id="UP000241061">
    <property type="component" value="Segment"/>
</dbReference>
<proteinExistence type="predicted"/>
<comment type="subcellular location">
    <subcellularLocation>
        <location evidence="1">Virion</location>
    </subcellularLocation>
</comment>
<keyword evidence="2" id="KW-1235">Degradation of host cell envelope components during virus entry</keyword>
<evidence type="ECO:0000256" key="4">
    <source>
        <dbReference type="ARBA" id="ARBA00022844"/>
    </source>
</evidence>
<dbReference type="GO" id="GO:0098994">
    <property type="term" value="P:symbiont entry into host cell via disruption of host cell envelope"/>
    <property type="evidence" value="ECO:0007669"/>
    <property type="project" value="UniProtKB-KW"/>
</dbReference>
<dbReference type="GO" id="GO:0098996">
    <property type="term" value="P:symbiont entry into host cell via disruption of host cell glycocalyx"/>
    <property type="evidence" value="ECO:0007669"/>
    <property type="project" value="UniProtKB-KW"/>
</dbReference>
<name>A0A2H5BMZ1_9CAUD</name>
<dbReference type="InterPro" id="IPR012334">
    <property type="entry name" value="Pectin_lyas_fold"/>
</dbReference>
<evidence type="ECO:0000256" key="2">
    <source>
        <dbReference type="ARBA" id="ARBA00022717"/>
    </source>
</evidence>
<keyword evidence="5" id="KW-1160">Virus entry into host cell</keyword>
<keyword evidence="4" id="KW-0946">Virion</keyword>
<sequence>MIITDDIKEVLLALTSLTKPRARWATFKLNTAMAVLRSLFDKLLDNSVSLKDFGAKGDGVTDDTSAIKNALDFVRGKRIFLHIPEGKYIFSETLNLYQVWLSSNSGVLLKNFNGVGLDISGGSYFFRFRGDLEVNGHGVGKGDGTEAATLGANGIEFNGCRLDIIGKLQSFYHKGDAIVVNAVGNMNRSFIRTLHGYYSNGVGLRCKGTQDDCAVWTMSTYTYGNYEGGVHVSDDFQGRAWTWNCYNEGSVKSDAVGVYLGQLRFSEKIDIYSEEQASTGFELLIGANCSNLKIHDARLNRTKNLSPETCIVVGGNGGLWTQESISYQSPIRSTALTDNVARYIGKKVFGSSNDLVAEERIYGNGSIETTLHARANAVDIVKSSGESLGDAFHQYGLGYPRYTSFSYNGTKESPLPSLVGTVFQQRSYAYLGGSVRQVSGMSVDVNTIVGNSTSTSITFSLTMGGLSPQNVFRLNEDGTVELLVQGAGIISTASDGLRYKLSPPPGGGNATWVAV</sequence>
<evidence type="ECO:0000256" key="3">
    <source>
        <dbReference type="ARBA" id="ARBA00022732"/>
    </source>
</evidence>
<dbReference type="GeneID" id="54987107"/>